<dbReference type="GO" id="GO:0098552">
    <property type="term" value="C:side of membrane"/>
    <property type="evidence" value="ECO:0007669"/>
    <property type="project" value="UniProtKB-KW"/>
</dbReference>
<evidence type="ECO:0000256" key="3">
    <source>
        <dbReference type="ARBA" id="ARBA00022729"/>
    </source>
</evidence>
<evidence type="ECO:0000256" key="4">
    <source>
        <dbReference type="ARBA" id="ARBA00023136"/>
    </source>
</evidence>
<dbReference type="GeneTree" id="ENSGT00730000111696"/>
<accession>A0A3Q2DC97</accession>
<keyword evidence="7" id="KW-0449">Lipoprotein</keyword>
<evidence type="ECO:0000256" key="8">
    <source>
        <dbReference type="SAM" id="SignalP"/>
    </source>
</evidence>
<evidence type="ECO:0000256" key="7">
    <source>
        <dbReference type="ARBA" id="ARBA00023288"/>
    </source>
</evidence>
<dbReference type="Pfam" id="PF25152">
    <property type="entry name" value="CD59"/>
    <property type="match status" value="1"/>
</dbReference>
<reference evidence="9" key="2">
    <citation type="submission" date="2025-09" db="UniProtKB">
        <authorList>
            <consortium name="Ensembl"/>
        </authorList>
    </citation>
    <scope>IDENTIFICATION</scope>
</reference>
<dbReference type="Ensembl" id="ENSCVAT00000025108.1">
    <property type="protein sequence ID" value="ENSCVAP00000016666.1"/>
    <property type="gene ID" value="ENSCVAG00000019661.1"/>
</dbReference>
<proteinExistence type="predicted"/>
<feature type="signal peptide" evidence="8">
    <location>
        <begin position="1"/>
        <end position="21"/>
    </location>
</feature>
<dbReference type="InterPro" id="IPR056949">
    <property type="entry name" value="CD59"/>
</dbReference>
<dbReference type="STRING" id="28743.ENSCVAP00000016666"/>
<feature type="chain" id="PRO_5018766611" evidence="8">
    <location>
        <begin position="22"/>
        <end position="113"/>
    </location>
</feature>
<evidence type="ECO:0000256" key="6">
    <source>
        <dbReference type="ARBA" id="ARBA00023180"/>
    </source>
</evidence>
<dbReference type="Gene3D" id="2.10.60.10">
    <property type="entry name" value="CD59"/>
    <property type="match status" value="1"/>
</dbReference>
<evidence type="ECO:0000313" key="9">
    <source>
        <dbReference type="Ensembl" id="ENSCVAP00000016666.1"/>
    </source>
</evidence>
<keyword evidence="6" id="KW-0325">Glycoprotein</keyword>
<keyword evidence="4" id="KW-0472">Membrane</keyword>
<evidence type="ECO:0000313" key="10">
    <source>
        <dbReference type="Proteomes" id="UP000265020"/>
    </source>
</evidence>
<dbReference type="SUPFAM" id="SSF57302">
    <property type="entry name" value="Snake toxin-like"/>
    <property type="match status" value="1"/>
</dbReference>
<dbReference type="InterPro" id="IPR045860">
    <property type="entry name" value="Snake_toxin-like_sf"/>
</dbReference>
<organism evidence="9 10">
    <name type="scientific">Cyprinodon variegatus</name>
    <name type="common">Sheepshead minnow</name>
    <dbReference type="NCBI Taxonomy" id="28743"/>
    <lineage>
        <taxon>Eukaryota</taxon>
        <taxon>Metazoa</taxon>
        <taxon>Chordata</taxon>
        <taxon>Craniata</taxon>
        <taxon>Vertebrata</taxon>
        <taxon>Euteleostomi</taxon>
        <taxon>Actinopterygii</taxon>
        <taxon>Neopterygii</taxon>
        <taxon>Teleostei</taxon>
        <taxon>Neoteleostei</taxon>
        <taxon>Acanthomorphata</taxon>
        <taxon>Ovalentaria</taxon>
        <taxon>Atherinomorphae</taxon>
        <taxon>Cyprinodontiformes</taxon>
        <taxon>Cyprinodontidae</taxon>
        <taxon>Cyprinodon</taxon>
    </lineage>
</organism>
<dbReference type="Proteomes" id="UP000265020">
    <property type="component" value="Unassembled WGS sequence"/>
</dbReference>
<reference evidence="9" key="1">
    <citation type="submission" date="2025-08" db="UniProtKB">
        <authorList>
            <consortium name="Ensembl"/>
        </authorList>
    </citation>
    <scope>IDENTIFICATION</scope>
</reference>
<keyword evidence="10" id="KW-1185">Reference proteome</keyword>
<comment type="subcellular location">
    <subcellularLocation>
        <location evidence="1">Membrane</location>
        <topology evidence="1">Lipid-anchor</topology>
        <topology evidence="1">GPI-anchor</topology>
    </subcellularLocation>
</comment>
<dbReference type="AlphaFoldDB" id="A0A3Q2DC97"/>
<sequence length="113" mass="12504">MKRSLVICLLVCSSLVGLGSAIRCYSCTDYTASCGKQKDCRYEDACLTLTERGGKTYRQCLKYSDCEKNYLSQQFPKVNLPSLGQNLAQTGPGLAQTGPCLVLDWSWFGPDWS</sequence>
<evidence type="ECO:0000256" key="2">
    <source>
        <dbReference type="ARBA" id="ARBA00022622"/>
    </source>
</evidence>
<keyword evidence="3 8" id="KW-0732">Signal</keyword>
<name>A0A3Q2DC97_CYPVA</name>
<evidence type="ECO:0000256" key="5">
    <source>
        <dbReference type="ARBA" id="ARBA00023157"/>
    </source>
</evidence>
<protein>
    <submittedName>
        <fullName evidence="9">CD59 glycoprotein-like</fullName>
    </submittedName>
</protein>
<keyword evidence="5" id="KW-1015">Disulfide bond</keyword>
<keyword evidence="2" id="KW-0336">GPI-anchor</keyword>
<evidence type="ECO:0000256" key="1">
    <source>
        <dbReference type="ARBA" id="ARBA00004589"/>
    </source>
</evidence>